<feature type="non-terminal residue" evidence="1">
    <location>
        <position position="1"/>
    </location>
</feature>
<protein>
    <submittedName>
        <fullName evidence="1">Uncharacterized protein</fullName>
    </submittedName>
</protein>
<name>A0A6J4U7R2_9BACT</name>
<dbReference type="EMBL" id="CADCWF010000058">
    <property type="protein sequence ID" value="CAA9542907.1"/>
    <property type="molecule type" value="Genomic_DNA"/>
</dbReference>
<dbReference type="AlphaFoldDB" id="A0A6J4U7R2"/>
<organism evidence="1">
    <name type="scientific">uncultured Thermomicrobiales bacterium</name>
    <dbReference type="NCBI Taxonomy" id="1645740"/>
    <lineage>
        <taxon>Bacteria</taxon>
        <taxon>Pseudomonadati</taxon>
        <taxon>Thermomicrobiota</taxon>
        <taxon>Thermomicrobia</taxon>
        <taxon>Thermomicrobiales</taxon>
        <taxon>environmental samples</taxon>
    </lineage>
</organism>
<evidence type="ECO:0000313" key="1">
    <source>
        <dbReference type="EMBL" id="CAA9542907.1"/>
    </source>
</evidence>
<gene>
    <name evidence="1" type="ORF">AVDCRST_MAG59-997</name>
</gene>
<accession>A0A6J4U7R2</accession>
<proteinExistence type="predicted"/>
<sequence>PWLNETPLRRVVLTAQALALGGALGLGSLGLGLATAAAQEATPGTGGCVPPAAGVAAGAEAVASPAAAAGELAATPASDEIAARAAAAVDNFVACWNSGDLGATLALVTPNLLQGSFGLADAQAAEAALPELDLGALTLLETGEVATYDDGRAAIEVSYQRGDYQHVDARWFMVERDGELLIDQEEFLLPRPEGDQAVVAYAIADDATAPAFVQFSEIPAPPVLVLNGANNGGERHVVRVVRLFAADGMATPVAGEEAAAAAPAELVAEGTTVGLIALEPGAREDMALVGLPEGTYALVDDAVGGDAATLTVTAAPEA</sequence>
<reference evidence="1" key="1">
    <citation type="submission" date="2020-02" db="EMBL/GenBank/DDBJ databases">
        <authorList>
            <person name="Meier V. D."/>
        </authorList>
    </citation>
    <scope>NUCLEOTIDE SEQUENCE</scope>
    <source>
        <strain evidence="1">AVDCRST_MAG59</strain>
    </source>
</reference>